<evidence type="ECO:0000313" key="3">
    <source>
        <dbReference type="Proteomes" id="UP000827986"/>
    </source>
</evidence>
<sequence length="105" mass="11708">MALARARPLPPHSAALIQPGKDLWSLSTIFVADRLITHTHTHTRFFILSVCIKNKKKPERLLRVSAAWGTGRRVLPLCKRGSPAETSRPRDRSCSRAAAGQTRIE</sequence>
<name>A0A9D3X6L0_9SAUR</name>
<evidence type="ECO:0000313" key="2">
    <source>
        <dbReference type="EMBL" id="KAH1174186.1"/>
    </source>
</evidence>
<proteinExistence type="predicted"/>
<dbReference type="EMBL" id="JAHDVG010000480">
    <property type="protein sequence ID" value="KAH1174186.1"/>
    <property type="molecule type" value="Genomic_DNA"/>
</dbReference>
<reference evidence="2" key="1">
    <citation type="submission" date="2021-09" db="EMBL/GenBank/DDBJ databases">
        <title>The genome of Mauremys mutica provides insights into the evolution of semi-aquatic lifestyle.</title>
        <authorList>
            <person name="Gong S."/>
            <person name="Gao Y."/>
        </authorList>
    </citation>
    <scope>NUCLEOTIDE SEQUENCE</scope>
    <source>
        <strain evidence="2">MM-2020</strain>
        <tissue evidence="2">Muscle</tissue>
    </source>
</reference>
<dbReference type="Proteomes" id="UP000827986">
    <property type="component" value="Unassembled WGS sequence"/>
</dbReference>
<gene>
    <name evidence="2" type="ORF">KIL84_002330</name>
</gene>
<evidence type="ECO:0000256" key="1">
    <source>
        <dbReference type="SAM" id="MobiDB-lite"/>
    </source>
</evidence>
<dbReference type="AlphaFoldDB" id="A0A9D3X6L0"/>
<organism evidence="2 3">
    <name type="scientific">Mauremys mutica</name>
    <name type="common">yellowpond turtle</name>
    <dbReference type="NCBI Taxonomy" id="74926"/>
    <lineage>
        <taxon>Eukaryota</taxon>
        <taxon>Metazoa</taxon>
        <taxon>Chordata</taxon>
        <taxon>Craniata</taxon>
        <taxon>Vertebrata</taxon>
        <taxon>Euteleostomi</taxon>
        <taxon>Archelosauria</taxon>
        <taxon>Testudinata</taxon>
        <taxon>Testudines</taxon>
        <taxon>Cryptodira</taxon>
        <taxon>Durocryptodira</taxon>
        <taxon>Testudinoidea</taxon>
        <taxon>Geoemydidae</taxon>
        <taxon>Geoemydinae</taxon>
        <taxon>Mauremys</taxon>
    </lineage>
</organism>
<keyword evidence="3" id="KW-1185">Reference proteome</keyword>
<protein>
    <submittedName>
        <fullName evidence="2">Uncharacterized protein</fullName>
    </submittedName>
</protein>
<accession>A0A9D3X6L0</accession>
<feature type="region of interest" description="Disordered" evidence="1">
    <location>
        <begin position="79"/>
        <end position="105"/>
    </location>
</feature>
<comment type="caution">
    <text evidence="2">The sequence shown here is derived from an EMBL/GenBank/DDBJ whole genome shotgun (WGS) entry which is preliminary data.</text>
</comment>